<dbReference type="RefSeq" id="XP_070901046.1">
    <property type="nucleotide sequence ID" value="XM_071045176.1"/>
</dbReference>
<feature type="compositionally biased region" description="Polar residues" evidence="2">
    <location>
        <begin position="117"/>
        <end position="135"/>
    </location>
</feature>
<keyword evidence="3" id="KW-1133">Transmembrane helix</keyword>
<reference evidence="4 5" key="1">
    <citation type="submission" date="2024-07" db="EMBL/GenBank/DDBJ databases">
        <title>Section-level genome sequencing and comparative genomics of Aspergillus sections Usti and Cavernicolus.</title>
        <authorList>
            <consortium name="Lawrence Berkeley National Laboratory"/>
            <person name="Nybo J.L."/>
            <person name="Vesth T.C."/>
            <person name="Theobald S."/>
            <person name="Frisvad J.C."/>
            <person name="Larsen T.O."/>
            <person name="Kjaerboelling I."/>
            <person name="Rothschild-Mancinelli K."/>
            <person name="Lyhne E.K."/>
            <person name="Kogle M.E."/>
            <person name="Barry K."/>
            <person name="Clum A."/>
            <person name="Na H."/>
            <person name="Ledsgaard L."/>
            <person name="Lin J."/>
            <person name="Lipzen A."/>
            <person name="Kuo A."/>
            <person name="Riley R."/>
            <person name="Mondo S."/>
            <person name="LaButti K."/>
            <person name="Haridas S."/>
            <person name="Pangalinan J."/>
            <person name="Salamov A.A."/>
            <person name="Simmons B.A."/>
            <person name="Magnuson J.K."/>
            <person name="Chen J."/>
            <person name="Drula E."/>
            <person name="Henrissat B."/>
            <person name="Wiebenga A."/>
            <person name="Lubbers R.J."/>
            <person name="Gomes A.C."/>
            <person name="Macurrencykelacurrency M.R."/>
            <person name="Stajich J."/>
            <person name="Grigoriev I.V."/>
            <person name="Mortensen U.H."/>
            <person name="De vries R.P."/>
            <person name="Baker S.E."/>
            <person name="Andersen M.R."/>
        </authorList>
    </citation>
    <scope>NUCLEOTIDE SEQUENCE [LARGE SCALE GENOMIC DNA]</scope>
    <source>
        <strain evidence="4 5">CBS 756.74</strain>
    </source>
</reference>
<feature type="region of interest" description="Disordered" evidence="2">
    <location>
        <begin position="117"/>
        <end position="139"/>
    </location>
</feature>
<feature type="transmembrane region" description="Helical" evidence="3">
    <location>
        <begin position="41"/>
        <end position="61"/>
    </location>
</feature>
<evidence type="ECO:0000256" key="3">
    <source>
        <dbReference type="SAM" id="Phobius"/>
    </source>
</evidence>
<sequence>MQGIWSRTVPAGPASHCVSCLSTAAEGVASRSTSAASRRRLRLGNSVTAFYTSIFAAAAWVDARTKVKRRLEWEEKIAAVKEEVNELVNEEQRLLEALASRASRASTRTVNPFSRALQTRSYSSQSKPRNRNIQATRKLPPRYVGTADKELSKFNEQMESAVISELDQQISDRVSDDTDTFDMALDGERIPAWLETSLVRGKAIRRLALKQLAIRLLLRPAIAHSYAGVLQNYSGSDSLPKLDVASLLQELDSTRRRLNQLKSDPNHPIDDLIGDIAVVRLKDAVHESIQVGKTIRHDTGLYSNNQMPLEELLLRLSSNLLQIKDPDQTNAYKLMILAFTKTRQNDLAELVIKTILPYKFPLNASLISTILNYFRKSKDLKGFDLFLQMLRGGGYPIDMGNLAFYKEIEINGLKITVPPTPSANVVVYAVLIKACLRFDQPERADAYLSAARANGCLDDFAILMAYLEFYTIRRDWEKGLQLLQRCLAFIVSSSAHDLDKVGRLVVMMVHLSDECEKLEVSDVIIEAAINSGFDWRIAEEQADIVSNIDPDLHRWQTAARLLTSGKIESMGRDICYAFVRSVKEHLDSLPESKEESSASRLHKHAGLYSKQLLSSIMSGISVQSKTEDRNHTAQSDYLQPSQTGEFEGNGSSAISESTVTSKNQDLEALKHEVAQLRRIVFHLSRATAAQNIPEPTGNDAINLKKRLVSTVSTPDAPQQPHTLNISAFSASS</sequence>
<evidence type="ECO:0000313" key="5">
    <source>
        <dbReference type="Proteomes" id="UP001610444"/>
    </source>
</evidence>
<dbReference type="EMBL" id="JBFXLR010000013">
    <property type="protein sequence ID" value="KAL2853680.1"/>
    <property type="molecule type" value="Genomic_DNA"/>
</dbReference>
<name>A0ABR4KN27_9EURO</name>
<keyword evidence="1" id="KW-0175">Coiled coil</keyword>
<accession>A0ABR4KN27</accession>
<dbReference type="Proteomes" id="UP001610444">
    <property type="component" value="Unassembled WGS sequence"/>
</dbReference>
<dbReference type="Gene3D" id="1.25.40.10">
    <property type="entry name" value="Tetratricopeptide repeat domain"/>
    <property type="match status" value="1"/>
</dbReference>
<evidence type="ECO:0000256" key="1">
    <source>
        <dbReference type="SAM" id="Coils"/>
    </source>
</evidence>
<dbReference type="GeneID" id="98160340"/>
<evidence type="ECO:0008006" key="6">
    <source>
        <dbReference type="Google" id="ProtNLM"/>
    </source>
</evidence>
<feature type="compositionally biased region" description="Polar residues" evidence="2">
    <location>
        <begin position="632"/>
        <end position="659"/>
    </location>
</feature>
<feature type="region of interest" description="Disordered" evidence="2">
    <location>
        <begin position="712"/>
        <end position="732"/>
    </location>
</feature>
<feature type="coiled-coil region" evidence="1">
    <location>
        <begin position="70"/>
        <end position="101"/>
    </location>
</feature>
<feature type="region of interest" description="Disordered" evidence="2">
    <location>
        <begin position="623"/>
        <end position="659"/>
    </location>
</feature>
<evidence type="ECO:0000256" key="2">
    <source>
        <dbReference type="SAM" id="MobiDB-lite"/>
    </source>
</evidence>
<gene>
    <name evidence="4" type="ORF">BJX68DRAFT_265143</name>
</gene>
<keyword evidence="5" id="KW-1185">Reference proteome</keyword>
<comment type="caution">
    <text evidence="4">The sequence shown here is derived from an EMBL/GenBank/DDBJ whole genome shotgun (WGS) entry which is preliminary data.</text>
</comment>
<protein>
    <recommendedName>
        <fullName evidence="6">Pentatricopeptide repeat protein</fullName>
    </recommendedName>
</protein>
<keyword evidence="3" id="KW-0812">Transmembrane</keyword>
<organism evidence="4 5">
    <name type="scientific">Aspergillus pseudodeflectus</name>
    <dbReference type="NCBI Taxonomy" id="176178"/>
    <lineage>
        <taxon>Eukaryota</taxon>
        <taxon>Fungi</taxon>
        <taxon>Dikarya</taxon>
        <taxon>Ascomycota</taxon>
        <taxon>Pezizomycotina</taxon>
        <taxon>Eurotiomycetes</taxon>
        <taxon>Eurotiomycetidae</taxon>
        <taxon>Eurotiales</taxon>
        <taxon>Aspergillaceae</taxon>
        <taxon>Aspergillus</taxon>
        <taxon>Aspergillus subgen. Nidulantes</taxon>
    </lineage>
</organism>
<dbReference type="InterPro" id="IPR011990">
    <property type="entry name" value="TPR-like_helical_dom_sf"/>
</dbReference>
<keyword evidence="3" id="KW-0472">Membrane</keyword>
<evidence type="ECO:0000313" key="4">
    <source>
        <dbReference type="EMBL" id="KAL2853680.1"/>
    </source>
</evidence>
<proteinExistence type="predicted"/>